<evidence type="ECO:0000256" key="1">
    <source>
        <dbReference type="SAM" id="MobiDB-lite"/>
    </source>
</evidence>
<dbReference type="EMBL" id="DWWU01000001">
    <property type="protein sequence ID" value="HJC14215.1"/>
    <property type="molecule type" value="Genomic_DNA"/>
</dbReference>
<dbReference type="InterPro" id="IPR026870">
    <property type="entry name" value="Zinc_ribbon_dom"/>
</dbReference>
<dbReference type="AlphaFoldDB" id="A0A9D2SL70"/>
<organism evidence="4 5">
    <name type="scientific">Candidatus Fusicatenibacter intestinigallinarum</name>
    <dbReference type="NCBI Taxonomy" id="2838598"/>
    <lineage>
        <taxon>Bacteria</taxon>
        <taxon>Bacillati</taxon>
        <taxon>Bacillota</taxon>
        <taxon>Clostridia</taxon>
        <taxon>Lachnospirales</taxon>
        <taxon>Lachnospiraceae</taxon>
        <taxon>Fusicatenibacter</taxon>
    </lineage>
</organism>
<dbReference type="SUPFAM" id="SSF52200">
    <property type="entry name" value="Toll/Interleukin receptor TIR domain"/>
    <property type="match status" value="1"/>
</dbReference>
<proteinExistence type="predicted"/>
<evidence type="ECO:0000259" key="3">
    <source>
        <dbReference type="Pfam" id="PF13676"/>
    </source>
</evidence>
<dbReference type="Proteomes" id="UP000823849">
    <property type="component" value="Unassembled WGS sequence"/>
</dbReference>
<evidence type="ECO:0000313" key="4">
    <source>
        <dbReference type="EMBL" id="HJC14215.1"/>
    </source>
</evidence>
<dbReference type="GO" id="GO:0007165">
    <property type="term" value="P:signal transduction"/>
    <property type="evidence" value="ECO:0007669"/>
    <property type="project" value="InterPro"/>
</dbReference>
<dbReference type="Pfam" id="PF13676">
    <property type="entry name" value="TIR_2"/>
    <property type="match status" value="1"/>
</dbReference>
<protein>
    <submittedName>
        <fullName evidence="4">TIR domain-containing protein</fullName>
    </submittedName>
</protein>
<feature type="domain" description="TIR" evidence="3">
    <location>
        <begin position="356"/>
        <end position="460"/>
    </location>
</feature>
<dbReference type="InterPro" id="IPR000157">
    <property type="entry name" value="TIR_dom"/>
</dbReference>
<feature type="region of interest" description="Disordered" evidence="1">
    <location>
        <begin position="188"/>
        <end position="207"/>
    </location>
</feature>
<reference evidence="4" key="2">
    <citation type="submission" date="2021-04" db="EMBL/GenBank/DDBJ databases">
        <authorList>
            <person name="Gilroy R."/>
        </authorList>
    </citation>
    <scope>NUCLEOTIDE SEQUENCE</scope>
    <source>
        <strain evidence="4">CHK185-5351</strain>
    </source>
</reference>
<name>A0A9D2SL70_9FIRM</name>
<dbReference type="Gene3D" id="3.40.50.10140">
    <property type="entry name" value="Toll/interleukin-1 receptor homology (TIR) domain"/>
    <property type="match status" value="1"/>
</dbReference>
<evidence type="ECO:0000313" key="5">
    <source>
        <dbReference type="Proteomes" id="UP000823849"/>
    </source>
</evidence>
<sequence length="486" mass="56003">MAGLREEEVLKELLQLLQDFDGEFERMYRLLEKILYLLDCPELQETETHQKEYFRFLQELCRIKAVSGQYALDTKELLQRLEQVQACVPADSGDQPDDEFFSAEPGMQLDSEFFGAETKMLSDREKRQQERQTWKSIILPGRQRREGKKTPACFCHCCGARVAADAMFCQNCGARVSAAATAAPPLTAAAPKRNGKTKTGLRPPKPAQRLTVSRVSFSAVAPRVFVKGGYSMVHLIMYEKEFRKIVDEVLADAETAVRETRSGVLKVREEDRIRVALSSPELELEDSEEEQIWQGEYMIFRFAVRVPEDFRAREISFTASVYINDLIATKLKFIAKCSSWREQKLRVSREDVLSAFVSYASQDRKRVARVIQGMKLARPDMDIFFDVESLRSGENWQEALHAEIDRRDVLFLCWSHFAKQSRWVDTEWRYALEQKGEEGIEPIPLEKPETCPPPEELSRKHFNERLLFIIHAGSSVEEDGQSDRYN</sequence>
<gene>
    <name evidence="4" type="ORF">H9705_00090</name>
</gene>
<reference evidence="4" key="1">
    <citation type="journal article" date="2021" name="PeerJ">
        <title>Extensive microbial diversity within the chicken gut microbiome revealed by metagenomics and culture.</title>
        <authorList>
            <person name="Gilroy R."/>
            <person name="Ravi A."/>
            <person name="Getino M."/>
            <person name="Pursley I."/>
            <person name="Horton D.L."/>
            <person name="Alikhan N.F."/>
            <person name="Baker D."/>
            <person name="Gharbi K."/>
            <person name="Hall N."/>
            <person name="Watson M."/>
            <person name="Adriaenssens E.M."/>
            <person name="Foster-Nyarko E."/>
            <person name="Jarju S."/>
            <person name="Secka A."/>
            <person name="Antonio M."/>
            <person name="Oren A."/>
            <person name="Chaudhuri R.R."/>
            <person name="La Ragione R."/>
            <person name="Hildebrand F."/>
            <person name="Pallen M.J."/>
        </authorList>
    </citation>
    <scope>NUCLEOTIDE SEQUENCE</scope>
    <source>
        <strain evidence="4">CHK185-5351</strain>
    </source>
</reference>
<dbReference type="Pfam" id="PF13240">
    <property type="entry name" value="Zn_Ribbon_1"/>
    <property type="match status" value="1"/>
</dbReference>
<feature type="domain" description="Zinc-ribbon" evidence="2">
    <location>
        <begin position="154"/>
        <end position="175"/>
    </location>
</feature>
<comment type="caution">
    <text evidence="4">The sequence shown here is derived from an EMBL/GenBank/DDBJ whole genome shotgun (WGS) entry which is preliminary data.</text>
</comment>
<accession>A0A9D2SL70</accession>
<evidence type="ECO:0000259" key="2">
    <source>
        <dbReference type="Pfam" id="PF13240"/>
    </source>
</evidence>
<dbReference type="InterPro" id="IPR035897">
    <property type="entry name" value="Toll_tir_struct_dom_sf"/>
</dbReference>